<accession>A0A919MWF9</accession>
<keyword evidence="1" id="KW-0472">Membrane</keyword>
<evidence type="ECO:0000256" key="1">
    <source>
        <dbReference type="SAM" id="Phobius"/>
    </source>
</evidence>
<feature type="transmembrane region" description="Helical" evidence="1">
    <location>
        <begin position="355"/>
        <end position="375"/>
    </location>
</feature>
<comment type="caution">
    <text evidence="2">The sequence shown here is derived from an EMBL/GenBank/DDBJ whole genome shotgun (WGS) entry which is preliminary data.</text>
</comment>
<dbReference type="AlphaFoldDB" id="A0A919MWF9"/>
<protein>
    <submittedName>
        <fullName evidence="2">Uncharacterized protein</fullName>
    </submittedName>
</protein>
<gene>
    <name evidence="2" type="ORF">Ari01nite_20900</name>
</gene>
<sequence length="723" mass="76700">MNVTLLDLRRRDPEPPARVEGRIVVLDDARTVLQHLDIYQDLIGRRTVLGLICVAVGDAGPKASVDGVALTLPPGLRPDGERRTAVLWAGDPAGLCWSPQGAPRFPGAGAPDLGNLLALLQVTEVFDAVLSAAADLPGAVSSPGLRLAQDPVDIATVGDAAAEAARRLCRPGDEVSRELAGAVRGLGSEHDPAGPILTAPIATRARDAQRHLTRAAETVRALGQSWRLLGPERPTATAGTVLRTTTQAAGAYRDALDRLLNDMDGHLEEGRPPMTDMIALGVAEPRPPDDARIMDGLRRLVDERLSHGVTLPDLAGELQAAAAFSAPQGVSALHDRVRRTSVPAGDLPRFPRWPLSLWTLPLITLTCLAIVLLAGSGPDGLPLGLLLALVWTNAGWLLLARRPASGGERGFRRSAPAALATYGLSALLGVAVGYVLRQARTDLPEVPSAAVSFGALGAFVVLALVVAATGWRTAARKWSGQLPLAELDTVVTALDQSNAKACVTEWQPMRRHRAASAAAGAAAGGVEVLRQVLDEELPGTLVNGRTPARPELSQVIRGDLVDLCRTALGATWAAGGAPHGSAGADVRRRFSRLLTDYREHLDRNGPASPFNPDADPGPRDAMMMRAWTASATARDALLCRAGDPMAQLCDEKQLEFLSNAVPAGFLRFAPQRLLHVLRLQPTDQRVADDPHIVWTRGSEFIGALRLLPLRPESVRWGWDGGPL</sequence>
<proteinExistence type="predicted"/>
<keyword evidence="1" id="KW-0812">Transmembrane</keyword>
<evidence type="ECO:0000313" key="2">
    <source>
        <dbReference type="EMBL" id="GIE94625.1"/>
    </source>
</evidence>
<dbReference type="RefSeq" id="WP_203780948.1">
    <property type="nucleotide sequence ID" value="NZ_BOMV01000015.1"/>
</dbReference>
<feature type="transmembrane region" description="Helical" evidence="1">
    <location>
        <begin position="381"/>
        <end position="399"/>
    </location>
</feature>
<keyword evidence="1" id="KW-1133">Transmembrane helix</keyword>
<organism evidence="2 3">
    <name type="scientific">Paractinoplanes rishiriensis</name>
    <dbReference type="NCBI Taxonomy" id="1050105"/>
    <lineage>
        <taxon>Bacteria</taxon>
        <taxon>Bacillati</taxon>
        <taxon>Actinomycetota</taxon>
        <taxon>Actinomycetes</taxon>
        <taxon>Micromonosporales</taxon>
        <taxon>Micromonosporaceae</taxon>
        <taxon>Paractinoplanes</taxon>
    </lineage>
</organism>
<dbReference type="EMBL" id="BOMV01000015">
    <property type="protein sequence ID" value="GIE94625.1"/>
    <property type="molecule type" value="Genomic_DNA"/>
</dbReference>
<feature type="transmembrane region" description="Helical" evidence="1">
    <location>
        <begin position="419"/>
        <end position="437"/>
    </location>
</feature>
<evidence type="ECO:0000313" key="3">
    <source>
        <dbReference type="Proteomes" id="UP000636960"/>
    </source>
</evidence>
<reference evidence="2" key="1">
    <citation type="submission" date="2021-01" db="EMBL/GenBank/DDBJ databases">
        <title>Whole genome shotgun sequence of Actinoplanes rishiriensis NBRC 108556.</title>
        <authorList>
            <person name="Komaki H."/>
            <person name="Tamura T."/>
        </authorList>
    </citation>
    <scope>NUCLEOTIDE SEQUENCE</scope>
    <source>
        <strain evidence="2">NBRC 108556</strain>
    </source>
</reference>
<dbReference type="Proteomes" id="UP000636960">
    <property type="component" value="Unassembled WGS sequence"/>
</dbReference>
<feature type="transmembrane region" description="Helical" evidence="1">
    <location>
        <begin position="449"/>
        <end position="471"/>
    </location>
</feature>
<keyword evidence="3" id="KW-1185">Reference proteome</keyword>
<name>A0A919MWF9_9ACTN</name>